<dbReference type="Proteomes" id="UP001196870">
    <property type="component" value="Unassembled WGS sequence"/>
</dbReference>
<dbReference type="InterPro" id="IPR005123">
    <property type="entry name" value="Oxoglu/Fe-dep_dioxygenase_dom"/>
</dbReference>
<gene>
    <name evidence="13" type="ORF">GXW71_14620</name>
</gene>
<dbReference type="EC" id="1.13.12.19" evidence="4"/>
<dbReference type="EMBL" id="JAAGBB010000016">
    <property type="protein sequence ID" value="MBR0665590.1"/>
    <property type="molecule type" value="Genomic_DNA"/>
</dbReference>
<dbReference type="EC" id="1.14.20.7" evidence="3"/>
<dbReference type="InterPro" id="IPR044861">
    <property type="entry name" value="IPNS-like_FE2OG_OXY"/>
</dbReference>
<dbReference type="InterPro" id="IPR027443">
    <property type="entry name" value="IPNS-like_sf"/>
</dbReference>
<dbReference type="PROSITE" id="PS51471">
    <property type="entry name" value="FE2OG_OXY"/>
    <property type="match status" value="1"/>
</dbReference>
<keyword evidence="6" id="KW-0266">Ethylene biosynthesis</keyword>
<comment type="cofactor">
    <cofactor evidence="1">
        <name>Fe(2+)</name>
        <dbReference type="ChEBI" id="CHEBI:29033"/>
    </cofactor>
</comment>
<comment type="similarity">
    <text evidence="11">Belongs to the iron/ascorbate-dependent oxidoreductase family.</text>
</comment>
<evidence type="ECO:0000256" key="10">
    <source>
        <dbReference type="ARBA" id="ARBA00049359"/>
    </source>
</evidence>
<evidence type="ECO:0000256" key="6">
    <source>
        <dbReference type="ARBA" id="ARBA00022666"/>
    </source>
</evidence>
<evidence type="ECO:0000259" key="12">
    <source>
        <dbReference type="PROSITE" id="PS51471"/>
    </source>
</evidence>
<evidence type="ECO:0000256" key="9">
    <source>
        <dbReference type="ARBA" id="ARBA00047725"/>
    </source>
</evidence>
<evidence type="ECO:0000256" key="4">
    <source>
        <dbReference type="ARBA" id="ARBA00012531"/>
    </source>
</evidence>
<comment type="catalytic activity">
    <reaction evidence="10">
        <text>L-arginine + 2-oxoglutarate + O2 = guanidine + L-glutamate 5-semialdehyde + succinate + CO2</text>
        <dbReference type="Rhea" id="RHEA:31535"/>
        <dbReference type="ChEBI" id="CHEBI:15379"/>
        <dbReference type="ChEBI" id="CHEBI:16526"/>
        <dbReference type="ChEBI" id="CHEBI:16810"/>
        <dbReference type="ChEBI" id="CHEBI:30031"/>
        <dbReference type="ChEBI" id="CHEBI:30087"/>
        <dbReference type="ChEBI" id="CHEBI:32682"/>
        <dbReference type="ChEBI" id="CHEBI:58066"/>
        <dbReference type="EC" id="1.14.20.7"/>
    </reaction>
</comment>
<keyword evidence="11" id="KW-0479">Metal-binding</keyword>
<dbReference type="RefSeq" id="WP_211853263.1">
    <property type="nucleotide sequence ID" value="NZ_JAAGBB010000016.1"/>
</dbReference>
<keyword evidence="11" id="KW-0560">Oxidoreductase</keyword>
<dbReference type="PANTHER" id="PTHR47990">
    <property type="entry name" value="2-OXOGLUTARATE (2OG) AND FE(II)-DEPENDENT OXYGENASE SUPERFAMILY PROTEIN-RELATED"/>
    <property type="match status" value="1"/>
</dbReference>
<name>A0ABS5EZ66_9PROT</name>
<evidence type="ECO:0000256" key="11">
    <source>
        <dbReference type="RuleBase" id="RU003682"/>
    </source>
</evidence>
<organism evidence="13 14">
    <name type="scientific">Plastoroseomonas hellenica</name>
    <dbReference type="NCBI Taxonomy" id="2687306"/>
    <lineage>
        <taxon>Bacteria</taxon>
        <taxon>Pseudomonadati</taxon>
        <taxon>Pseudomonadota</taxon>
        <taxon>Alphaproteobacteria</taxon>
        <taxon>Acetobacterales</taxon>
        <taxon>Acetobacteraceae</taxon>
        <taxon>Plastoroseomonas</taxon>
    </lineage>
</organism>
<accession>A0ABS5EZ66</accession>
<evidence type="ECO:0000256" key="7">
    <source>
        <dbReference type="ARBA" id="ARBA00031011"/>
    </source>
</evidence>
<dbReference type="InterPro" id="IPR050231">
    <property type="entry name" value="Iron_ascorbate_oxido_reductase"/>
</dbReference>
<evidence type="ECO:0000256" key="3">
    <source>
        <dbReference type="ARBA" id="ARBA00012293"/>
    </source>
</evidence>
<protein>
    <recommendedName>
        <fullName evidence="5">2-oxoglutarate-dependent ethylene/succinate-forming enzyme</fullName>
        <ecNumber evidence="4">1.13.12.19</ecNumber>
        <ecNumber evidence="3">1.14.20.7</ecNumber>
    </recommendedName>
    <alternativeName>
        <fullName evidence="7">2-oxoglutarate dioxygenase (ethylene-forming)</fullName>
    </alternativeName>
    <alternativeName>
        <fullName evidence="8">2-oxoglutarate/L-arginine monooxygenase/decarboxylase (succinate-forming)</fullName>
    </alternativeName>
</protein>
<feature type="domain" description="Fe2OG dioxygenase" evidence="12">
    <location>
        <begin position="172"/>
        <end position="273"/>
    </location>
</feature>
<dbReference type="Gene3D" id="2.60.120.330">
    <property type="entry name" value="B-lactam Antibiotic, Isopenicillin N Synthase, Chain"/>
    <property type="match status" value="1"/>
</dbReference>
<evidence type="ECO:0000313" key="13">
    <source>
        <dbReference type="EMBL" id="MBR0665590.1"/>
    </source>
</evidence>
<keyword evidence="14" id="KW-1185">Reference proteome</keyword>
<evidence type="ECO:0000256" key="8">
    <source>
        <dbReference type="ARBA" id="ARBA00031282"/>
    </source>
</evidence>
<evidence type="ECO:0000256" key="5">
    <source>
        <dbReference type="ARBA" id="ARBA00019045"/>
    </source>
</evidence>
<sequence length="323" mass="36208">MAATPVTPSEIPVLDLGPFLAWEEGALERTAAELRHICETIGFLYIANHGVPRALVDATFAEAARFHAQPVEAKLAVKVDAQMQGYLPMRGSTTRTFDPKADNKPNENEAFFVKREGMPGIANRWPEDLPGFRETTLRYYTALEFLARRMLPLYARALGLPANYFDAKCDEPLSSLRLSHYPPVAAYAENEFGIAPHTDSTFITLLAQNEIPGLQIRRQDGSWMDAPVIEDTFIVNTGDVLNRWTNGRFLSTPHRAFNTSARPRYAIPYFFHPNAETLIDCLPGCEVAGEAPRFPAMTMAEYMAWFRGRNYAHLRKDLPAAAQ</sequence>
<comment type="pathway">
    <text evidence="2">Alkene biosynthesis; ethylene biosynthesis via 2-oxoglutarate.</text>
</comment>
<reference evidence="14" key="1">
    <citation type="journal article" date="2021" name="Syst. Appl. Microbiol.">
        <title>Roseomonas hellenica sp. nov., isolated from roots of wild-growing Alkanna tinctoria.</title>
        <authorList>
            <person name="Rat A."/>
            <person name="Naranjo H.D."/>
            <person name="Lebbe L."/>
            <person name="Cnockaert M."/>
            <person name="Krigas N."/>
            <person name="Grigoriadou K."/>
            <person name="Maloupa E."/>
            <person name="Willems A."/>
        </authorList>
    </citation>
    <scope>NUCLEOTIDE SEQUENCE [LARGE SCALE GENOMIC DNA]</scope>
    <source>
        <strain evidence="14">LMG 31523</strain>
    </source>
</reference>
<keyword evidence="11" id="KW-0408">Iron</keyword>
<dbReference type="Pfam" id="PF14226">
    <property type="entry name" value="DIOX_N"/>
    <property type="match status" value="1"/>
</dbReference>
<comment type="catalytic activity">
    <reaction evidence="9">
        <text>2-oxoglutarate + O2 + 2 H(+) = ethene + 3 CO2 + H2O</text>
        <dbReference type="Rhea" id="RHEA:31523"/>
        <dbReference type="ChEBI" id="CHEBI:15377"/>
        <dbReference type="ChEBI" id="CHEBI:15378"/>
        <dbReference type="ChEBI" id="CHEBI:15379"/>
        <dbReference type="ChEBI" id="CHEBI:16526"/>
        <dbReference type="ChEBI" id="CHEBI:16810"/>
        <dbReference type="ChEBI" id="CHEBI:18153"/>
        <dbReference type="EC" id="1.13.12.19"/>
    </reaction>
</comment>
<dbReference type="InterPro" id="IPR026992">
    <property type="entry name" value="DIOX_N"/>
</dbReference>
<dbReference type="Pfam" id="PF03171">
    <property type="entry name" value="2OG-FeII_Oxy"/>
    <property type="match status" value="1"/>
</dbReference>
<evidence type="ECO:0000313" key="14">
    <source>
        <dbReference type="Proteomes" id="UP001196870"/>
    </source>
</evidence>
<dbReference type="SUPFAM" id="SSF51197">
    <property type="entry name" value="Clavaminate synthase-like"/>
    <property type="match status" value="1"/>
</dbReference>
<evidence type="ECO:0000256" key="1">
    <source>
        <dbReference type="ARBA" id="ARBA00001954"/>
    </source>
</evidence>
<proteinExistence type="inferred from homology"/>
<evidence type="ECO:0000256" key="2">
    <source>
        <dbReference type="ARBA" id="ARBA00004767"/>
    </source>
</evidence>
<dbReference type="PRINTS" id="PR00682">
    <property type="entry name" value="IPNSYNTHASE"/>
</dbReference>
<comment type="caution">
    <text evidence="13">The sequence shown here is derived from an EMBL/GenBank/DDBJ whole genome shotgun (WGS) entry which is preliminary data.</text>
</comment>